<proteinExistence type="predicted"/>
<name>V4C320_LOTGI</name>
<reference evidence="2 3" key="1">
    <citation type="journal article" date="2013" name="Nature">
        <title>Insights into bilaterian evolution from three spiralian genomes.</title>
        <authorList>
            <person name="Simakov O."/>
            <person name="Marletaz F."/>
            <person name="Cho S.J."/>
            <person name="Edsinger-Gonzales E."/>
            <person name="Havlak P."/>
            <person name="Hellsten U."/>
            <person name="Kuo D.H."/>
            <person name="Larsson T."/>
            <person name="Lv J."/>
            <person name="Arendt D."/>
            <person name="Savage R."/>
            <person name="Osoegawa K."/>
            <person name="de Jong P."/>
            <person name="Grimwood J."/>
            <person name="Chapman J.A."/>
            <person name="Shapiro H."/>
            <person name="Aerts A."/>
            <person name="Otillar R.P."/>
            <person name="Terry A.Y."/>
            <person name="Boore J.L."/>
            <person name="Grigoriev I.V."/>
            <person name="Lindberg D.R."/>
            <person name="Seaver E.C."/>
            <person name="Weisblat D.A."/>
            <person name="Putnam N.H."/>
            <person name="Rokhsar D.S."/>
        </authorList>
    </citation>
    <scope>NUCLEOTIDE SEQUENCE [LARGE SCALE GENOMIC DNA]</scope>
</reference>
<dbReference type="OrthoDB" id="43547at2759"/>
<dbReference type="STRING" id="225164.V4C320"/>
<dbReference type="PANTHER" id="PTHR14918">
    <property type="entry name" value="KICSTOR COMPLEX PROTEIN SZT2"/>
    <property type="match status" value="1"/>
</dbReference>
<feature type="compositionally biased region" description="Basic and acidic residues" evidence="1">
    <location>
        <begin position="38"/>
        <end position="51"/>
    </location>
</feature>
<feature type="compositionally biased region" description="Polar residues" evidence="1">
    <location>
        <begin position="53"/>
        <end position="63"/>
    </location>
</feature>
<dbReference type="HOGENOM" id="CLU_017659_0_0_1"/>
<dbReference type="OMA" id="EETWHST"/>
<protein>
    <recommendedName>
        <fullName evidence="4">EF-hand domain-containing protein</fullName>
    </recommendedName>
</protein>
<dbReference type="EMBL" id="KB201589">
    <property type="protein sequence ID" value="ESO95894.1"/>
    <property type="molecule type" value="Genomic_DNA"/>
</dbReference>
<dbReference type="InterPro" id="IPR033228">
    <property type="entry name" value="SZT2"/>
</dbReference>
<accession>V4C320</accession>
<gene>
    <name evidence="2" type="ORF">LOTGIDRAFT_144386</name>
</gene>
<dbReference type="CTD" id="20234824"/>
<dbReference type="GeneID" id="20234824"/>
<evidence type="ECO:0000313" key="2">
    <source>
        <dbReference type="EMBL" id="ESO95894.1"/>
    </source>
</evidence>
<dbReference type="Proteomes" id="UP000030746">
    <property type="component" value="Unassembled WGS sequence"/>
</dbReference>
<organism evidence="2 3">
    <name type="scientific">Lottia gigantea</name>
    <name type="common">Giant owl limpet</name>
    <dbReference type="NCBI Taxonomy" id="225164"/>
    <lineage>
        <taxon>Eukaryota</taxon>
        <taxon>Metazoa</taxon>
        <taxon>Spiralia</taxon>
        <taxon>Lophotrochozoa</taxon>
        <taxon>Mollusca</taxon>
        <taxon>Gastropoda</taxon>
        <taxon>Patellogastropoda</taxon>
        <taxon>Lottioidea</taxon>
        <taxon>Lottiidae</taxon>
        <taxon>Lottia</taxon>
    </lineage>
</organism>
<dbReference type="AlphaFoldDB" id="V4C320"/>
<evidence type="ECO:0000256" key="1">
    <source>
        <dbReference type="SAM" id="MobiDB-lite"/>
    </source>
</evidence>
<evidence type="ECO:0008006" key="4">
    <source>
        <dbReference type="Google" id="ProtNLM"/>
    </source>
</evidence>
<evidence type="ECO:0000313" key="3">
    <source>
        <dbReference type="Proteomes" id="UP000030746"/>
    </source>
</evidence>
<dbReference type="RefSeq" id="XP_009053430.1">
    <property type="nucleotide sequence ID" value="XM_009055182.1"/>
</dbReference>
<dbReference type="PANTHER" id="PTHR14918:SF3">
    <property type="entry name" value="KICSTOR COMPLEX PROTEIN SZT2"/>
    <property type="match status" value="1"/>
</dbReference>
<dbReference type="GO" id="GO:0005777">
    <property type="term" value="C:peroxisome"/>
    <property type="evidence" value="ECO:0007669"/>
    <property type="project" value="InterPro"/>
</dbReference>
<feature type="non-terminal residue" evidence="2">
    <location>
        <position position="1"/>
    </location>
</feature>
<feature type="region of interest" description="Disordered" evidence="1">
    <location>
        <begin position="33"/>
        <end position="63"/>
    </location>
</feature>
<dbReference type="KEGG" id="lgi:LOTGIDRAFT_144386"/>
<keyword evidence="3" id="KW-1185">Reference proteome</keyword>
<sequence length="570" mass="67529">LKLLKDSSRLFHYCATPILFSSQWRHRVVEKTTTQFKQDNKRSESQDDRRKPTTPQDSPEIRISTSQEETWHIKLRDNFIKEYMSYLQNLGFKTVKVQQSSRKRLMRFIVIFRASDIPSTYNIYTGEETNLTSVSLQKTMTGGILLMDIGYREEYFCVKLFVFDYSQISININQQMKLLFVDECQRYKDLIHVHSFAHDFHLRCIQRYISGEETIFHQGFHLTNFLTDFTQIYSYAPSFSRNCLQQEYVMLSDSHCINDQVFEYMIKQMKQYEMRVVKMKAVVDYDNVDEYALLRHHKLVNSGQKETDDYDVGLIITQEVVQGRTSPDTDRPILRLKYFVLLTRRQDCFPLKNLEKRLVGIRPNRLLPTVQPVPVKQHIGVRQEIVDYLGYSNKHQAAIYELLSREMKSSCNEIKEMVETSKSKCRRDLLWKRMLNNEEEQKKRRKTDLEDNRKLSYDEFQELLKMVIRTPLSNEDVQLLPLSTMPVSWYRTLVPILMSKYSNHYRCFTSTDGLNQCIVIIFQDLSKVIQEAITEQDSILTSPNFSTISMYSHIEDFVNTCCFHLWSTLL</sequence>